<protein>
    <recommendedName>
        <fullName evidence="3">Amidase domain-containing protein</fullName>
    </recommendedName>
</protein>
<reference evidence="1 2" key="1">
    <citation type="submission" date="2019-02" db="EMBL/GenBank/DDBJ databases">
        <title>Pseudomonas spp from wheat grain.</title>
        <authorList>
            <person name="Cho G.-S."/>
            <person name="Franz C.M.A.P."/>
        </authorList>
    </citation>
    <scope>NUCLEOTIDE SEQUENCE [LARGE SCALE GENOMIC DNA]</scope>
    <source>
        <strain evidence="1 2">133NRW</strain>
    </source>
</reference>
<evidence type="ECO:0008006" key="3">
    <source>
        <dbReference type="Google" id="ProtNLM"/>
    </source>
</evidence>
<sequence length="176" mass="19153">MIKPPRDPALSLIAISGVDPTEPVMVEVPLVQNNSASRASLVLEGWRIGYASRYVRGGHIEPADHSATLQRAFVILRQAGVQLVAVDAQCTSDPLESGTAIDELATRHRLDALISDEQSQAFHAACRSGYPSGCQALEDGARLWFYGARWASERVRVVLRTYAQLISPRAPTAVME</sequence>
<accession>A0A4V2DXZ2</accession>
<dbReference type="Proteomes" id="UP000293369">
    <property type="component" value="Unassembled WGS sequence"/>
</dbReference>
<gene>
    <name evidence="1" type="ORF">EUX57_08375</name>
</gene>
<organism evidence="1 2">
    <name type="scientific">Pseudomonas orientalis</name>
    <dbReference type="NCBI Taxonomy" id="76758"/>
    <lineage>
        <taxon>Bacteria</taxon>
        <taxon>Pseudomonadati</taxon>
        <taxon>Pseudomonadota</taxon>
        <taxon>Gammaproteobacteria</taxon>
        <taxon>Pseudomonadales</taxon>
        <taxon>Pseudomonadaceae</taxon>
        <taxon>Pseudomonas</taxon>
    </lineage>
</organism>
<comment type="caution">
    <text evidence="1">The sequence shown here is derived from an EMBL/GenBank/DDBJ whole genome shotgun (WGS) entry which is preliminary data.</text>
</comment>
<evidence type="ECO:0000313" key="1">
    <source>
        <dbReference type="EMBL" id="RZI32250.1"/>
    </source>
</evidence>
<dbReference type="Gene3D" id="3.90.1300.10">
    <property type="entry name" value="Amidase signature (AS) domain"/>
    <property type="match status" value="1"/>
</dbReference>
<name>A0A4V2DXZ2_9PSED</name>
<evidence type="ECO:0000313" key="2">
    <source>
        <dbReference type="Proteomes" id="UP000293369"/>
    </source>
</evidence>
<dbReference type="InterPro" id="IPR036928">
    <property type="entry name" value="AS_sf"/>
</dbReference>
<dbReference type="EMBL" id="SGFE01000013">
    <property type="protein sequence ID" value="RZI32250.1"/>
    <property type="molecule type" value="Genomic_DNA"/>
</dbReference>
<proteinExistence type="predicted"/>
<dbReference type="AlphaFoldDB" id="A0A4V2DXZ2"/>